<keyword evidence="6" id="KW-1185">Reference proteome</keyword>
<accession>A0A2I0AVY4</accession>
<keyword evidence="2 3" id="KW-0175">Coiled coil</keyword>
<dbReference type="PANTHER" id="PTHR32054:SF2">
    <property type="entry name" value="PROTEIN PLASTID MOVEMENT IMPAIRED 2"/>
    <property type="match status" value="1"/>
</dbReference>
<dbReference type="GO" id="GO:0009904">
    <property type="term" value="P:chloroplast accumulation movement"/>
    <property type="evidence" value="ECO:0007669"/>
    <property type="project" value="TreeGrafter"/>
</dbReference>
<dbReference type="Proteomes" id="UP000236161">
    <property type="component" value="Unassembled WGS sequence"/>
</dbReference>
<sequence>MEELSNGAEEAREGIGSVKAAVDFYRDRIHGRKREENKPNSRLQEDAQPAELMQRLNELKREVKKVRHDVFAALEAKSETEKKIEAYNLRVEELKKEIEDANEEHVLVELARIEAEKEAREIETQRAAEAEEFSKKMEEAKRRMKGMRREISTAKGLEEKLAATNADVMVLQSEMELVRAMSKSYDKEDSEDELSKAKKKLENIKEEGFRFMASMDLVRKELTQVRQEEDELRKLEKNADSTVEKLNSKILKARSRLESAIMAEERTKAIVSNLSTALEHLQTESQTAKKEEERISEERNRVTQEIEKTEMNIDSTEAKLLGAMEDLEKAKASEAAALSKLKRGIESIMKRRTTGSQQSSTICISRWEYEYLGKRAAPAQELAEKKVEAAQTWVEALKAQEKEILLKIELVEKEIKTMGNAEEEALDTQRRKDQEEGNEPMNHHAGTLPTSRKGRRSKVRKVSASPGIKASARTSSITIKKRKRVIPNLTMILRNQSGRREN</sequence>
<feature type="region of interest" description="Disordered" evidence="4">
    <location>
        <begin position="421"/>
        <end position="481"/>
    </location>
</feature>
<feature type="region of interest" description="Disordered" evidence="4">
    <location>
        <begin position="124"/>
        <end position="148"/>
    </location>
</feature>
<feature type="region of interest" description="Disordered" evidence="4">
    <location>
        <begin position="30"/>
        <end position="50"/>
    </location>
</feature>
<evidence type="ECO:0000313" key="5">
    <source>
        <dbReference type="EMBL" id="PKA59689.1"/>
    </source>
</evidence>
<gene>
    <name evidence="5" type="primary">PMI2</name>
    <name evidence="5" type="ORF">AXF42_Ash011813</name>
</gene>
<dbReference type="Pfam" id="PF05701">
    <property type="entry name" value="WEMBL"/>
    <property type="match status" value="1"/>
</dbReference>
<evidence type="ECO:0000256" key="4">
    <source>
        <dbReference type="SAM" id="MobiDB-lite"/>
    </source>
</evidence>
<name>A0A2I0AVY4_9ASPA</name>
<dbReference type="InterPro" id="IPR008545">
    <property type="entry name" value="Web"/>
</dbReference>
<feature type="compositionally biased region" description="Basic residues" evidence="4">
    <location>
        <begin position="452"/>
        <end position="461"/>
    </location>
</feature>
<dbReference type="GO" id="GO:0009903">
    <property type="term" value="P:chloroplast avoidance movement"/>
    <property type="evidence" value="ECO:0007669"/>
    <property type="project" value="TreeGrafter"/>
</dbReference>
<evidence type="ECO:0000256" key="1">
    <source>
        <dbReference type="ARBA" id="ARBA00005485"/>
    </source>
</evidence>
<evidence type="ECO:0000313" key="6">
    <source>
        <dbReference type="Proteomes" id="UP000236161"/>
    </source>
</evidence>
<dbReference type="PANTHER" id="PTHR32054">
    <property type="entry name" value="HEAVY CHAIN, PUTATIVE, EXPRESSED-RELATED-RELATED"/>
    <property type="match status" value="1"/>
</dbReference>
<reference evidence="5 6" key="1">
    <citation type="journal article" date="2017" name="Nature">
        <title>The Apostasia genome and the evolution of orchids.</title>
        <authorList>
            <person name="Zhang G.Q."/>
            <person name="Liu K.W."/>
            <person name="Li Z."/>
            <person name="Lohaus R."/>
            <person name="Hsiao Y.Y."/>
            <person name="Niu S.C."/>
            <person name="Wang J.Y."/>
            <person name="Lin Y.C."/>
            <person name="Xu Q."/>
            <person name="Chen L.J."/>
            <person name="Yoshida K."/>
            <person name="Fujiwara S."/>
            <person name="Wang Z.W."/>
            <person name="Zhang Y.Q."/>
            <person name="Mitsuda N."/>
            <person name="Wang M."/>
            <person name="Liu G.H."/>
            <person name="Pecoraro L."/>
            <person name="Huang H.X."/>
            <person name="Xiao X.J."/>
            <person name="Lin M."/>
            <person name="Wu X.Y."/>
            <person name="Wu W.L."/>
            <person name="Chen Y.Y."/>
            <person name="Chang S.B."/>
            <person name="Sakamoto S."/>
            <person name="Ohme-Takagi M."/>
            <person name="Yagi M."/>
            <person name="Zeng S.J."/>
            <person name="Shen C.Y."/>
            <person name="Yeh C.M."/>
            <person name="Luo Y.B."/>
            <person name="Tsai W.C."/>
            <person name="Van de Peer Y."/>
            <person name="Liu Z.J."/>
        </authorList>
    </citation>
    <scope>NUCLEOTIDE SEQUENCE [LARGE SCALE GENOMIC DNA]</scope>
    <source>
        <strain evidence="6">cv. Shenzhen</strain>
        <tissue evidence="5">Stem</tissue>
    </source>
</reference>
<proteinExistence type="inferred from homology"/>
<feature type="coiled-coil region" evidence="3">
    <location>
        <begin position="271"/>
        <end position="333"/>
    </location>
</feature>
<evidence type="ECO:0000256" key="3">
    <source>
        <dbReference type="SAM" id="Coils"/>
    </source>
</evidence>
<dbReference type="EMBL" id="KZ451944">
    <property type="protein sequence ID" value="PKA59689.1"/>
    <property type="molecule type" value="Genomic_DNA"/>
</dbReference>
<evidence type="ECO:0000256" key="2">
    <source>
        <dbReference type="ARBA" id="ARBA00023054"/>
    </source>
</evidence>
<protein>
    <submittedName>
        <fullName evidence="5">Protein plastid movement impared 2</fullName>
    </submittedName>
</protein>
<comment type="similarity">
    <text evidence="1">Belongs to the WEB family.</text>
</comment>
<organism evidence="5 6">
    <name type="scientific">Apostasia shenzhenica</name>
    <dbReference type="NCBI Taxonomy" id="1088818"/>
    <lineage>
        <taxon>Eukaryota</taxon>
        <taxon>Viridiplantae</taxon>
        <taxon>Streptophyta</taxon>
        <taxon>Embryophyta</taxon>
        <taxon>Tracheophyta</taxon>
        <taxon>Spermatophyta</taxon>
        <taxon>Magnoliopsida</taxon>
        <taxon>Liliopsida</taxon>
        <taxon>Asparagales</taxon>
        <taxon>Orchidaceae</taxon>
        <taxon>Apostasioideae</taxon>
        <taxon>Apostasia</taxon>
    </lineage>
</organism>
<dbReference type="STRING" id="1088818.A0A2I0AVY4"/>
<dbReference type="AlphaFoldDB" id="A0A2I0AVY4"/>
<dbReference type="OrthoDB" id="685331at2759"/>
<dbReference type="GO" id="GO:0005829">
    <property type="term" value="C:cytosol"/>
    <property type="evidence" value="ECO:0007669"/>
    <property type="project" value="TreeGrafter"/>
</dbReference>
<feature type="compositionally biased region" description="Basic and acidic residues" evidence="4">
    <location>
        <begin position="30"/>
        <end position="45"/>
    </location>
</feature>